<dbReference type="SUPFAM" id="SSF48452">
    <property type="entry name" value="TPR-like"/>
    <property type="match status" value="1"/>
</dbReference>
<dbReference type="InParanoid" id="A0A2K1QJB0"/>
<dbReference type="InterPro" id="IPR019458">
    <property type="entry name" value="Est1-like_N"/>
</dbReference>
<dbReference type="AlphaFoldDB" id="A0A2K1QJB0"/>
<evidence type="ECO:0000256" key="1">
    <source>
        <dbReference type="SAM" id="MobiDB-lite"/>
    </source>
</evidence>
<feature type="domain" description="DNA/RNA-binding" evidence="2">
    <location>
        <begin position="184"/>
        <end position="472"/>
    </location>
</feature>
<gene>
    <name evidence="4" type="ORF">CAC42_8228</name>
</gene>
<feature type="compositionally biased region" description="Polar residues" evidence="1">
    <location>
        <begin position="599"/>
        <end position="613"/>
    </location>
</feature>
<sequence>MQEYTQQLVRDISEVDAGIKQAARSARNKDQHPSFFQNQLRKYRARVEELCRRDILLDRQSGAHQSLWSAHNLVNGFCRKGLAKLRSDPAKPVETRKFIKSYLEFLKDSQKWYRLLITSLTKTYGWQPGLEQITGKPSSTSPHPNSDCRQASANVCYQALISLGDLCRWRAAEKLDREPTWSHAVGYYDLAAALTPSNGAAFHQRAFIEISQKDHFRAIYYFYRSIVVEDRFPNAINNLAIELKSLRKKWGSEELDPTTASTDTSVKRKALTMWFIRLHSLSYTGEEIPGHAELESTFLMHLEDATKRQDNSGLLLKLVMANMAAERTSLIRLSEADGGASGAIITAFNNFHRLTVRTLTALLRALEKQLSLPSPQHANGRAHSHPLARLVSPEIQTILPALRIYQYYLLSNRQFLLADEPDSLNGQAAQEFWTTFARVSSRIANTFPLAQLPEVRYPLAEDVDAIAFGPVVSKATAEMWTNVDGSPSSRPGDQGVNRESASVEMLSRLRDFQVVCVRLSVLEDTPMHFERGRFFIGNSRGVAAESSPEAQLSAIDGNAALGHQSESTSRNPRHRPNGQAHPPAVLQQEAIMPARPTKSAVSNRTPPLQSPAQISAGHVTPPRLQFGEDHSIECQEEQAMRMVDDLVGPDDSPRTLNRPVSGLGHHRQRTPSAPSSFAPTPPTSRVGSRMERLQSGALYGQGGQTFASGMHSPLLFGNGGTWSPAPALKARGVTPPNAQAG</sequence>
<evidence type="ECO:0000313" key="4">
    <source>
        <dbReference type="EMBL" id="PNS15227.1"/>
    </source>
</evidence>
<dbReference type="OrthoDB" id="69928at2759"/>
<dbReference type="Pfam" id="PF10373">
    <property type="entry name" value="EST1_DNA_bind"/>
    <property type="match status" value="1"/>
</dbReference>
<dbReference type="InterPro" id="IPR011990">
    <property type="entry name" value="TPR-like_helical_dom_sf"/>
</dbReference>
<evidence type="ECO:0000313" key="5">
    <source>
        <dbReference type="Proteomes" id="UP000243797"/>
    </source>
</evidence>
<feature type="domain" description="Telomerase activating protein Est1-like N-terminal" evidence="3">
    <location>
        <begin position="64"/>
        <end position="171"/>
    </location>
</feature>
<feature type="region of interest" description="Disordered" evidence="1">
    <location>
        <begin position="645"/>
        <end position="687"/>
    </location>
</feature>
<keyword evidence="5" id="KW-1185">Reference proteome</keyword>
<name>A0A2K1QJB0_9PEZI</name>
<dbReference type="STRING" id="2082308.A0A2K1QJB0"/>
<dbReference type="InterPro" id="IPR018834">
    <property type="entry name" value="DNA/RNA-bd_Est1-type"/>
</dbReference>
<dbReference type="Proteomes" id="UP000243797">
    <property type="component" value="Unassembled WGS sequence"/>
</dbReference>
<accession>A0A2K1QJB0</accession>
<evidence type="ECO:0000259" key="3">
    <source>
        <dbReference type="Pfam" id="PF10374"/>
    </source>
</evidence>
<protein>
    <submittedName>
        <fullName evidence="4">Protein SMG7</fullName>
    </submittedName>
</protein>
<dbReference type="Pfam" id="PF10374">
    <property type="entry name" value="EST1"/>
    <property type="match status" value="1"/>
</dbReference>
<dbReference type="PANTHER" id="PTHR15696:SF36">
    <property type="entry name" value="NONSENSE-MEDIATED MRNA DECAY FACTOR"/>
    <property type="match status" value="1"/>
</dbReference>
<evidence type="ECO:0000259" key="2">
    <source>
        <dbReference type="Pfam" id="PF10373"/>
    </source>
</evidence>
<dbReference type="InterPro" id="IPR045153">
    <property type="entry name" value="Est1/Ebs1-like"/>
</dbReference>
<dbReference type="Gene3D" id="1.25.40.10">
    <property type="entry name" value="Tetratricopeptide repeat domain"/>
    <property type="match status" value="1"/>
</dbReference>
<organism evidence="4 5">
    <name type="scientific">Sphaceloma murrayae</name>
    <dbReference type="NCBI Taxonomy" id="2082308"/>
    <lineage>
        <taxon>Eukaryota</taxon>
        <taxon>Fungi</taxon>
        <taxon>Dikarya</taxon>
        <taxon>Ascomycota</taxon>
        <taxon>Pezizomycotina</taxon>
        <taxon>Dothideomycetes</taxon>
        <taxon>Dothideomycetidae</taxon>
        <taxon>Myriangiales</taxon>
        <taxon>Elsinoaceae</taxon>
        <taxon>Sphaceloma</taxon>
    </lineage>
</organism>
<dbReference type="EMBL" id="NKHZ01000080">
    <property type="protein sequence ID" value="PNS15227.1"/>
    <property type="molecule type" value="Genomic_DNA"/>
</dbReference>
<feature type="region of interest" description="Disordered" evidence="1">
    <location>
        <begin position="561"/>
        <end position="581"/>
    </location>
</feature>
<feature type="region of interest" description="Disordered" evidence="1">
    <location>
        <begin position="716"/>
        <end position="741"/>
    </location>
</feature>
<reference evidence="4 5" key="1">
    <citation type="submission" date="2017-06" db="EMBL/GenBank/DDBJ databases">
        <title>Draft genome sequence of a variant of Elsinoe murrayae.</title>
        <authorList>
            <person name="Cheng Q."/>
        </authorList>
    </citation>
    <scope>NUCLEOTIDE SEQUENCE [LARGE SCALE GENOMIC DNA]</scope>
    <source>
        <strain evidence="4 5">CQ-2017a</strain>
    </source>
</reference>
<dbReference type="PANTHER" id="PTHR15696">
    <property type="entry name" value="SMG-7 SUPPRESSOR WITH MORPHOLOGICAL EFFECT ON GENITALIA PROTEIN 7"/>
    <property type="match status" value="1"/>
</dbReference>
<feature type="region of interest" description="Disordered" evidence="1">
    <location>
        <begin position="595"/>
        <end position="625"/>
    </location>
</feature>
<proteinExistence type="predicted"/>
<comment type="caution">
    <text evidence="4">The sequence shown here is derived from an EMBL/GenBank/DDBJ whole genome shotgun (WGS) entry which is preliminary data.</text>
</comment>